<dbReference type="Gene3D" id="3.40.630.30">
    <property type="match status" value="1"/>
</dbReference>
<dbReference type="CDD" id="cd04301">
    <property type="entry name" value="NAT_SF"/>
    <property type="match status" value="1"/>
</dbReference>
<reference evidence="2 3" key="1">
    <citation type="submission" date="2020-08" db="EMBL/GenBank/DDBJ databases">
        <title>Genomic Encyclopedia of Archaeal and Bacterial Type Strains, Phase II (KMG-II): from individual species to whole genera.</title>
        <authorList>
            <person name="Goeker M."/>
        </authorList>
    </citation>
    <scope>NUCLEOTIDE SEQUENCE [LARGE SCALE GENOMIC DNA]</scope>
    <source>
        <strain evidence="2 3">DSM 43850</strain>
    </source>
</reference>
<proteinExistence type="predicted"/>
<protein>
    <submittedName>
        <fullName evidence="2">GNAT superfamily N-acetyltransferase</fullName>
    </submittedName>
</protein>
<dbReference type="RefSeq" id="WP_236650059.1">
    <property type="nucleotide sequence ID" value="NZ_BAAABQ010000010.1"/>
</dbReference>
<organism evidence="2 3">
    <name type="scientific">Kutzneria viridogrisea</name>
    <dbReference type="NCBI Taxonomy" id="47990"/>
    <lineage>
        <taxon>Bacteria</taxon>
        <taxon>Bacillati</taxon>
        <taxon>Actinomycetota</taxon>
        <taxon>Actinomycetes</taxon>
        <taxon>Pseudonocardiales</taxon>
        <taxon>Pseudonocardiaceae</taxon>
        <taxon>Kutzneria</taxon>
    </lineage>
</organism>
<comment type="caution">
    <text evidence="2">The sequence shown here is derived from an EMBL/GenBank/DDBJ whole genome shotgun (WGS) entry which is preliminary data.</text>
</comment>
<gene>
    <name evidence="2" type="ORF">BC739_000067</name>
</gene>
<dbReference type="PROSITE" id="PS51186">
    <property type="entry name" value="GNAT"/>
    <property type="match status" value="1"/>
</dbReference>
<name>A0ABR6B7M0_9PSEU</name>
<sequence length="132" mass="14984">MLVGEFYEIDRHEFDRSTVLRGLGPLLDGDEHGQVWLLLDNRDRSAAGYAVMTWSWSLESGGREALLDEIYVRDRASGAGSALLNRVLREASARGARAVFLETEEHNERVRAFYSRHGFAVEKSTWMSRVLP</sequence>
<evidence type="ECO:0000313" key="2">
    <source>
        <dbReference type="EMBL" id="MBA8922870.1"/>
    </source>
</evidence>
<dbReference type="InterPro" id="IPR000182">
    <property type="entry name" value="GNAT_dom"/>
</dbReference>
<evidence type="ECO:0000313" key="3">
    <source>
        <dbReference type="Proteomes" id="UP000517916"/>
    </source>
</evidence>
<dbReference type="EMBL" id="JACJID010000001">
    <property type="protein sequence ID" value="MBA8922870.1"/>
    <property type="molecule type" value="Genomic_DNA"/>
</dbReference>
<dbReference type="InterPro" id="IPR016181">
    <property type="entry name" value="Acyl_CoA_acyltransferase"/>
</dbReference>
<evidence type="ECO:0000259" key="1">
    <source>
        <dbReference type="PROSITE" id="PS51186"/>
    </source>
</evidence>
<keyword evidence="3" id="KW-1185">Reference proteome</keyword>
<dbReference type="SUPFAM" id="SSF55729">
    <property type="entry name" value="Acyl-CoA N-acyltransferases (Nat)"/>
    <property type="match status" value="1"/>
</dbReference>
<dbReference type="Proteomes" id="UP000517916">
    <property type="component" value="Unassembled WGS sequence"/>
</dbReference>
<accession>A0ABR6B7M0</accession>
<feature type="domain" description="N-acetyltransferase" evidence="1">
    <location>
        <begin position="1"/>
        <end position="132"/>
    </location>
</feature>
<dbReference type="Pfam" id="PF00583">
    <property type="entry name" value="Acetyltransf_1"/>
    <property type="match status" value="1"/>
</dbReference>